<reference evidence="1" key="1">
    <citation type="submission" date="2024-09" db="EMBL/GenBank/DDBJ databases">
        <title>Black Yeasts Isolated from many extreme environments.</title>
        <authorList>
            <person name="Coleine C."/>
            <person name="Stajich J.E."/>
            <person name="Selbmann L."/>
        </authorList>
    </citation>
    <scope>NUCLEOTIDE SEQUENCE</scope>
    <source>
        <strain evidence="1">CCFEE 5737</strain>
    </source>
</reference>
<proteinExistence type="predicted"/>
<evidence type="ECO:0000313" key="1">
    <source>
        <dbReference type="EMBL" id="KAK3075146.1"/>
    </source>
</evidence>
<protein>
    <submittedName>
        <fullName evidence="1">Uncharacterized protein</fullName>
    </submittedName>
</protein>
<organism evidence="1 2">
    <name type="scientific">Coniosporium uncinatum</name>
    <dbReference type="NCBI Taxonomy" id="93489"/>
    <lineage>
        <taxon>Eukaryota</taxon>
        <taxon>Fungi</taxon>
        <taxon>Dikarya</taxon>
        <taxon>Ascomycota</taxon>
        <taxon>Pezizomycotina</taxon>
        <taxon>Dothideomycetes</taxon>
        <taxon>Dothideomycetes incertae sedis</taxon>
        <taxon>Coniosporium</taxon>
    </lineage>
</organism>
<comment type="caution">
    <text evidence="1">The sequence shown here is derived from an EMBL/GenBank/DDBJ whole genome shotgun (WGS) entry which is preliminary data.</text>
</comment>
<dbReference type="Proteomes" id="UP001186974">
    <property type="component" value="Unassembled WGS sequence"/>
</dbReference>
<evidence type="ECO:0000313" key="2">
    <source>
        <dbReference type="Proteomes" id="UP001186974"/>
    </source>
</evidence>
<dbReference type="EMBL" id="JAWDJW010004458">
    <property type="protein sequence ID" value="KAK3075146.1"/>
    <property type="molecule type" value="Genomic_DNA"/>
</dbReference>
<accession>A0ACC3DH52</accession>
<sequence>MAQPAFETKRESIHRVNGYDKDAYTYYPVIIIGAGESGIAMGCRLKDVLGFDQFRIFDRQAGIGGTWWINRYPGVAVDIPAVFYSFSFAPNPKWSSFFPSGPEIVKYLQSVCGKYQITDKFQLDTDVTECKWLEDEKLWQVTLQHLKAGMGDLSSKERMKRIQELGEDAVLTGKEVVKCKVVCSAAGGLVEPKAQPDNIKGWENFKGPVFHSARWDDSVDVKDKNVVVLGTGCSAAQVVPELIKPKYGAKKVTQLMRSPPWVMPKMIPPGGNEGWTKWAPRLNAHVPGLLKALRALVFVAAEAEFKLFGDKPHNEKYRKLIEPAILRYMRRNVPEKYHEMLTPDYSIG</sequence>
<name>A0ACC3DH52_9PEZI</name>
<feature type="non-terminal residue" evidence="1">
    <location>
        <position position="348"/>
    </location>
</feature>
<gene>
    <name evidence="1" type="ORF">LTS18_014097</name>
</gene>
<keyword evidence="2" id="KW-1185">Reference proteome</keyword>